<evidence type="ECO:0008006" key="10">
    <source>
        <dbReference type="Google" id="ProtNLM"/>
    </source>
</evidence>
<evidence type="ECO:0000259" key="7">
    <source>
        <dbReference type="PROSITE" id="PS50144"/>
    </source>
</evidence>
<evidence type="ECO:0000256" key="4">
    <source>
        <dbReference type="ARBA" id="ARBA00022786"/>
    </source>
</evidence>
<dbReference type="SUPFAM" id="SSF49599">
    <property type="entry name" value="TRAF domain-like"/>
    <property type="match status" value="1"/>
</dbReference>
<feature type="domain" description="BTB" evidence="6">
    <location>
        <begin position="84"/>
        <end position="146"/>
    </location>
</feature>
<dbReference type="SUPFAM" id="SSF54695">
    <property type="entry name" value="POZ domain"/>
    <property type="match status" value="1"/>
</dbReference>
<comment type="pathway">
    <text evidence="2">Protein modification; protein ubiquitination.</text>
</comment>
<dbReference type="InterPro" id="IPR011333">
    <property type="entry name" value="SKP1/BTB/POZ_sf"/>
</dbReference>
<dbReference type="PANTHER" id="PTHR24413">
    <property type="entry name" value="SPECKLE-TYPE POZ PROTEIN"/>
    <property type="match status" value="1"/>
</dbReference>
<dbReference type="Pfam" id="PF00651">
    <property type="entry name" value="BTB"/>
    <property type="match status" value="1"/>
</dbReference>
<reference evidence="8" key="1">
    <citation type="journal article" date="2023" name="Mol. Biol. Evol.">
        <title>Third-Generation Sequencing Reveals the Adaptive Role of the Epigenome in Three Deep-Sea Polychaetes.</title>
        <authorList>
            <person name="Perez M."/>
            <person name="Aroh O."/>
            <person name="Sun Y."/>
            <person name="Lan Y."/>
            <person name="Juniper S.K."/>
            <person name="Young C.R."/>
            <person name="Angers B."/>
            <person name="Qian P.Y."/>
        </authorList>
    </citation>
    <scope>NUCLEOTIDE SEQUENCE</scope>
    <source>
        <strain evidence="8">P08H-3</strain>
    </source>
</reference>
<dbReference type="Pfam" id="PF22486">
    <property type="entry name" value="MATH_2"/>
    <property type="match status" value="1"/>
</dbReference>
<dbReference type="FunFam" id="3.30.710.10:FF:000008">
    <property type="entry name" value="Speckle-type POZ protein-like a"/>
    <property type="match status" value="1"/>
</dbReference>
<dbReference type="InterPro" id="IPR002083">
    <property type="entry name" value="MATH/TRAF_dom"/>
</dbReference>
<dbReference type="Pfam" id="PF24570">
    <property type="entry name" value="BACK_BPM_SPOP"/>
    <property type="match status" value="1"/>
</dbReference>
<dbReference type="Proteomes" id="UP001208570">
    <property type="component" value="Unassembled WGS sequence"/>
</dbReference>
<evidence type="ECO:0000256" key="5">
    <source>
        <dbReference type="ARBA" id="ARBA00023242"/>
    </source>
</evidence>
<dbReference type="Gene3D" id="3.30.710.10">
    <property type="entry name" value="Potassium Channel Kv1.1, Chain A"/>
    <property type="match status" value="1"/>
</dbReference>
<dbReference type="GO" id="GO:0005634">
    <property type="term" value="C:nucleus"/>
    <property type="evidence" value="ECO:0007669"/>
    <property type="project" value="UniProtKB-SubCell"/>
</dbReference>
<dbReference type="InterPro" id="IPR056423">
    <property type="entry name" value="BACK_BPM_SPOP"/>
</dbReference>
<dbReference type="PROSITE" id="PS50144">
    <property type="entry name" value="MATH"/>
    <property type="match status" value="1"/>
</dbReference>
<keyword evidence="4" id="KW-0833">Ubl conjugation pathway</keyword>
<evidence type="ECO:0000256" key="3">
    <source>
        <dbReference type="ARBA" id="ARBA00010846"/>
    </source>
</evidence>
<keyword evidence="9" id="KW-1185">Reference proteome</keyword>
<evidence type="ECO:0000259" key="6">
    <source>
        <dbReference type="PROSITE" id="PS50097"/>
    </source>
</evidence>
<keyword evidence="5" id="KW-0539">Nucleus</keyword>
<dbReference type="InterPro" id="IPR000210">
    <property type="entry name" value="BTB/POZ_dom"/>
</dbReference>
<sequence length="258" mass="29065">MESQRAYRFVQGKDWGFKKFIRRDFLMDEANGLLPDDKLTIFCEVSVVGETVNISGQSTCTPVKVPSCKLSDDMGMLFERKTFSDVTLCVGCHEFQAHKAMLAARSPVFNAMFEHEMEEKKLGRVEILDVDHEVMEEMLRFIYTGEAPNLDKMADDLLAAADKYDLERLKVMCEEALCSSLVVDNVSEVLVLADLHSAQQLKTHAIDFINSHATDVMETSGWKQMVLSQPHLVADAFRALASQQSPPLGPPRKRMKQS</sequence>
<dbReference type="EMBL" id="JAODUP010000113">
    <property type="protein sequence ID" value="KAK2161622.1"/>
    <property type="molecule type" value="Genomic_DNA"/>
</dbReference>
<organism evidence="8 9">
    <name type="scientific">Paralvinella palmiformis</name>
    <dbReference type="NCBI Taxonomy" id="53620"/>
    <lineage>
        <taxon>Eukaryota</taxon>
        <taxon>Metazoa</taxon>
        <taxon>Spiralia</taxon>
        <taxon>Lophotrochozoa</taxon>
        <taxon>Annelida</taxon>
        <taxon>Polychaeta</taxon>
        <taxon>Sedentaria</taxon>
        <taxon>Canalipalpata</taxon>
        <taxon>Terebellida</taxon>
        <taxon>Terebelliformia</taxon>
        <taxon>Alvinellidae</taxon>
        <taxon>Paralvinella</taxon>
    </lineage>
</organism>
<dbReference type="AlphaFoldDB" id="A0AAD9JYJ1"/>
<accession>A0AAD9JYJ1</accession>
<comment type="subcellular location">
    <subcellularLocation>
        <location evidence="1">Nucleus</location>
    </subcellularLocation>
</comment>
<name>A0AAD9JYJ1_9ANNE</name>
<proteinExistence type="inferred from homology"/>
<dbReference type="SMART" id="SM00225">
    <property type="entry name" value="BTB"/>
    <property type="match status" value="1"/>
</dbReference>
<dbReference type="InterPro" id="IPR008974">
    <property type="entry name" value="TRAF-like"/>
</dbReference>
<dbReference type="GO" id="GO:0030163">
    <property type="term" value="P:protein catabolic process"/>
    <property type="evidence" value="ECO:0007669"/>
    <property type="project" value="UniProtKB-ARBA"/>
</dbReference>
<evidence type="ECO:0000256" key="1">
    <source>
        <dbReference type="ARBA" id="ARBA00004123"/>
    </source>
</evidence>
<evidence type="ECO:0000313" key="9">
    <source>
        <dbReference type="Proteomes" id="UP001208570"/>
    </source>
</evidence>
<comment type="caution">
    <text evidence="8">The sequence shown here is derived from an EMBL/GenBank/DDBJ whole genome shotgun (WGS) entry which is preliminary data.</text>
</comment>
<dbReference type="PROSITE" id="PS50097">
    <property type="entry name" value="BTB"/>
    <property type="match status" value="1"/>
</dbReference>
<evidence type="ECO:0000256" key="2">
    <source>
        <dbReference type="ARBA" id="ARBA00004906"/>
    </source>
</evidence>
<feature type="domain" description="MATH" evidence="7">
    <location>
        <begin position="1"/>
        <end position="45"/>
    </location>
</feature>
<evidence type="ECO:0000313" key="8">
    <source>
        <dbReference type="EMBL" id="KAK2161622.1"/>
    </source>
</evidence>
<dbReference type="Gene3D" id="2.60.210.10">
    <property type="entry name" value="Apoptosis, Tumor Necrosis Factor Receptor Associated Protein 2, Chain A"/>
    <property type="match status" value="1"/>
</dbReference>
<gene>
    <name evidence="8" type="ORF">LSH36_113g04013</name>
</gene>
<dbReference type="Gene3D" id="6.20.250.50">
    <property type="match status" value="1"/>
</dbReference>
<protein>
    <recommendedName>
        <fullName evidence="10">Speckle-type POZ protein</fullName>
    </recommendedName>
</protein>
<dbReference type="Gene3D" id="6.10.250.3030">
    <property type="match status" value="1"/>
</dbReference>
<comment type="similarity">
    <text evidence="3">Belongs to the Tdpoz family.</text>
</comment>